<sequence>MKKRFSMFIAGVLMALSTTVAASPANAAVPCWTSFNPGSPQGNPMRQYYKNCGSSTVSVAPYYSSASIVFYGNSCKTVAPGNYVSWYFDGTWEGVNYSTATCANTYLNNWYTQYKTAGSVYSCNTSFKWWGAELEQRYGNCDLLLRPQTVTTAWRTTNGNLYASPSGIQVVAGDDTAIWNFRSTVQANYTTVLVDMIELPA</sequence>
<proteinExistence type="predicted"/>
<dbReference type="RefSeq" id="WP_313721499.1">
    <property type="nucleotide sequence ID" value="NZ_CP134876.1"/>
</dbReference>
<dbReference type="EMBL" id="CP134876">
    <property type="protein sequence ID" value="WNM39568.1"/>
    <property type="molecule type" value="Genomic_DNA"/>
</dbReference>
<protein>
    <recommendedName>
        <fullName evidence="4">Secreted protein</fullName>
    </recommendedName>
</protein>
<reference evidence="2 3" key="1">
    <citation type="submission" date="2023-09" db="EMBL/GenBank/DDBJ databases">
        <title>Micromonospora halotolerans DSM 45598 genome sequence.</title>
        <authorList>
            <person name="Mo P."/>
        </authorList>
    </citation>
    <scope>NUCLEOTIDE SEQUENCE [LARGE SCALE GENOMIC DNA]</scope>
    <source>
        <strain evidence="2 3">DSM 45598</strain>
    </source>
</reference>
<accession>A0ABY9ZW89</accession>
<evidence type="ECO:0000256" key="1">
    <source>
        <dbReference type="SAM" id="SignalP"/>
    </source>
</evidence>
<organism evidence="2 3">
    <name type="scientific">Micromonospora halotolerans</name>
    <dbReference type="NCBI Taxonomy" id="709879"/>
    <lineage>
        <taxon>Bacteria</taxon>
        <taxon>Bacillati</taxon>
        <taxon>Actinomycetota</taxon>
        <taxon>Actinomycetes</taxon>
        <taxon>Micromonosporales</taxon>
        <taxon>Micromonosporaceae</taxon>
        <taxon>Micromonospora</taxon>
    </lineage>
</organism>
<name>A0ABY9ZW89_9ACTN</name>
<evidence type="ECO:0000313" key="2">
    <source>
        <dbReference type="EMBL" id="WNM39568.1"/>
    </source>
</evidence>
<gene>
    <name evidence="2" type="ORF">RMN56_31455</name>
</gene>
<dbReference type="Proteomes" id="UP001303001">
    <property type="component" value="Chromosome"/>
</dbReference>
<keyword evidence="3" id="KW-1185">Reference proteome</keyword>
<keyword evidence="1" id="KW-0732">Signal</keyword>
<evidence type="ECO:0008006" key="4">
    <source>
        <dbReference type="Google" id="ProtNLM"/>
    </source>
</evidence>
<feature type="chain" id="PRO_5046134436" description="Secreted protein" evidence="1">
    <location>
        <begin position="28"/>
        <end position="201"/>
    </location>
</feature>
<evidence type="ECO:0000313" key="3">
    <source>
        <dbReference type="Proteomes" id="UP001303001"/>
    </source>
</evidence>
<feature type="signal peptide" evidence="1">
    <location>
        <begin position="1"/>
        <end position="27"/>
    </location>
</feature>